<feature type="transmembrane region" description="Helical" evidence="2">
    <location>
        <begin position="104"/>
        <end position="123"/>
    </location>
</feature>
<accession>A0A8H6Y6H3</accession>
<keyword evidence="2" id="KW-0472">Membrane</keyword>
<name>A0A8H6Y6H3_9AGAR</name>
<evidence type="ECO:0000256" key="2">
    <source>
        <dbReference type="SAM" id="Phobius"/>
    </source>
</evidence>
<gene>
    <name evidence="3" type="ORF">MVEN_01103400</name>
</gene>
<dbReference type="AlphaFoldDB" id="A0A8H6Y6H3"/>
<comment type="caution">
    <text evidence="3">The sequence shown here is derived from an EMBL/GenBank/DDBJ whole genome shotgun (WGS) entry which is preliminary data.</text>
</comment>
<protein>
    <recommendedName>
        <fullName evidence="5">Transmembrane protein</fullName>
    </recommendedName>
</protein>
<sequence>MYRHRSRSTSHKGLLPGTDGNTRATSASEDREEHLVDSARLRRSGKGAGRNIFTMKSGKSLRLLSLCFHCMLVVIHLALIPVWFKKLENRVVFALKYQSTSSFLITAVTQTFGTVYLAALVLVTQKLSMRRNLVTAQPLTATHDSTAAWAGIGSALLHLWRQKAVRASFTGVLSVFLYLGTVLVLHITTPGLFSLETFNSTTISVVHTEGLPAINMSGYNGTTSDDLYSYVWAAQGYIQGSLYYLPYVDGSTSIGLTAGTLYNVPETNAAIGTITVAATGFNVTCEFLEDLTAHFDREDSQWFVSSGKVNLGPLETTQPRVISVVNTENIFYSTIPIIDSNNNTGGVVRLDPPMNSTATVSSVQLFQCFLSLVEQTAVLDAGSKKMVALHPEIVKNTSTWHPGNPDQTFPTTGNPLLDRWWLWYFGMPPSDFPRDPLGSDGFFSVADLYLIQKFNLHSANQAYIPGAVTLHDLENALSELVATMFWTIGHIAPTHEVQIIRDLGPLQPEYALYDVESPVMLLPSGNTTATEQSLKIRLNLNIIAVSIGLAGSVVLMLLSLQHSLLRTRHEDEHNLPIDGTGLLHAIWLYRNHPELELLLDQVAHPTDDNLRHAGMVRIRLVGPRSRETENMDSAPLHSQVEKCQGFREVVLASLDSL</sequence>
<reference evidence="3" key="1">
    <citation type="submission" date="2020-05" db="EMBL/GenBank/DDBJ databases">
        <title>Mycena genomes resolve the evolution of fungal bioluminescence.</title>
        <authorList>
            <person name="Tsai I.J."/>
        </authorList>
    </citation>
    <scope>NUCLEOTIDE SEQUENCE</scope>
    <source>
        <strain evidence="3">CCC161011</strain>
    </source>
</reference>
<feature type="region of interest" description="Disordered" evidence="1">
    <location>
        <begin position="1"/>
        <end position="31"/>
    </location>
</feature>
<dbReference type="OrthoDB" id="2644397at2759"/>
<keyword evidence="2" id="KW-1133">Transmembrane helix</keyword>
<proteinExistence type="predicted"/>
<evidence type="ECO:0000256" key="1">
    <source>
        <dbReference type="SAM" id="MobiDB-lite"/>
    </source>
</evidence>
<keyword evidence="2" id="KW-0812">Transmembrane</keyword>
<feature type="compositionally biased region" description="Basic residues" evidence="1">
    <location>
        <begin position="1"/>
        <end position="10"/>
    </location>
</feature>
<evidence type="ECO:0000313" key="3">
    <source>
        <dbReference type="EMBL" id="KAF7354158.1"/>
    </source>
</evidence>
<dbReference type="EMBL" id="JACAZI010000008">
    <property type="protein sequence ID" value="KAF7354158.1"/>
    <property type="molecule type" value="Genomic_DNA"/>
</dbReference>
<keyword evidence="4" id="KW-1185">Reference proteome</keyword>
<organism evidence="3 4">
    <name type="scientific">Mycena venus</name>
    <dbReference type="NCBI Taxonomy" id="2733690"/>
    <lineage>
        <taxon>Eukaryota</taxon>
        <taxon>Fungi</taxon>
        <taxon>Dikarya</taxon>
        <taxon>Basidiomycota</taxon>
        <taxon>Agaricomycotina</taxon>
        <taxon>Agaricomycetes</taxon>
        <taxon>Agaricomycetidae</taxon>
        <taxon>Agaricales</taxon>
        <taxon>Marasmiineae</taxon>
        <taxon>Mycenaceae</taxon>
        <taxon>Mycena</taxon>
    </lineage>
</organism>
<feature type="transmembrane region" description="Helical" evidence="2">
    <location>
        <begin position="167"/>
        <end position="187"/>
    </location>
</feature>
<evidence type="ECO:0000313" key="4">
    <source>
        <dbReference type="Proteomes" id="UP000620124"/>
    </source>
</evidence>
<feature type="transmembrane region" description="Helical" evidence="2">
    <location>
        <begin position="63"/>
        <end position="84"/>
    </location>
</feature>
<evidence type="ECO:0008006" key="5">
    <source>
        <dbReference type="Google" id="ProtNLM"/>
    </source>
</evidence>
<dbReference type="Proteomes" id="UP000620124">
    <property type="component" value="Unassembled WGS sequence"/>
</dbReference>